<accession>A0A1C0Y569</accession>
<dbReference type="EMBL" id="MASJ01000042">
    <property type="protein sequence ID" value="OCS82283.1"/>
    <property type="molecule type" value="Genomic_DNA"/>
</dbReference>
<dbReference type="Pfam" id="PF05709">
    <property type="entry name" value="Sipho_tail"/>
    <property type="match status" value="1"/>
</dbReference>
<comment type="caution">
    <text evidence="2">The sequence shown here is derived from an EMBL/GenBank/DDBJ whole genome shotgun (WGS) entry which is preliminary data.</text>
</comment>
<sequence length="269" mass="30990">MIIQHLDGTQIDIAQHSLRRLYHHIPSLTMQHDTVTVDGRHGLIFLGSTYGERQITVELLYEAYDIYDYYLIRDEVNALFTSQQEYYIIFKNEPYKRYKVKLASDFEVPPHERMSAFEVVFTCVEIFAEAIAITTDIKAWDVDKWAWNGAITWDDNLKYSFNTNSFTVKNLGNVTIDPRQHELEMILKGTFSNSVTITNNTTGDVYIYNGALSSNDELRLKGIQTFKNGVSAFKNTNKKLITLAPKENNFTITGGTISSVVFNFRFLYK</sequence>
<dbReference type="InterPro" id="IPR008841">
    <property type="entry name" value="Siphovirus-type_tail_N"/>
</dbReference>
<organism evidence="2 3">
    <name type="scientific">Caryophanon tenue</name>
    <dbReference type="NCBI Taxonomy" id="33978"/>
    <lineage>
        <taxon>Bacteria</taxon>
        <taxon>Bacillati</taxon>
        <taxon>Bacillota</taxon>
        <taxon>Bacilli</taxon>
        <taxon>Bacillales</taxon>
        <taxon>Caryophanaceae</taxon>
        <taxon>Caryophanon</taxon>
    </lineage>
</organism>
<evidence type="ECO:0000313" key="2">
    <source>
        <dbReference type="EMBL" id="OCS82283.1"/>
    </source>
</evidence>
<dbReference type="InterPro" id="IPR006520">
    <property type="entry name" value="Dit_BPSPP_N"/>
</dbReference>
<dbReference type="AlphaFoldDB" id="A0A1C0Y569"/>
<reference evidence="2 3" key="1">
    <citation type="submission" date="2016-07" db="EMBL/GenBank/DDBJ databases">
        <title>Caryophanon tenue genome sequencing.</title>
        <authorList>
            <person name="Verma A."/>
            <person name="Pal Y."/>
            <person name="Krishnamurthi S."/>
        </authorList>
    </citation>
    <scope>NUCLEOTIDE SEQUENCE [LARGE SCALE GENOMIC DNA]</scope>
    <source>
        <strain evidence="2 3">DSM 14152</strain>
    </source>
</reference>
<dbReference type="Gene3D" id="2.40.30.200">
    <property type="match status" value="1"/>
</dbReference>
<feature type="domain" description="Siphovirus-type tail component RIFT-related" evidence="1">
    <location>
        <begin position="27"/>
        <end position="123"/>
    </location>
</feature>
<evidence type="ECO:0000313" key="3">
    <source>
        <dbReference type="Proteomes" id="UP000093199"/>
    </source>
</evidence>
<dbReference type="STRING" id="33978.A6M13_07565"/>
<name>A0A1C0Y569_9BACL</name>
<dbReference type="OrthoDB" id="2194642at2"/>
<dbReference type="RefSeq" id="WP_066548637.1">
    <property type="nucleotide sequence ID" value="NZ_MASJ01000042.1"/>
</dbReference>
<evidence type="ECO:0000259" key="1">
    <source>
        <dbReference type="Pfam" id="PF05709"/>
    </source>
</evidence>
<gene>
    <name evidence="2" type="ORF">A6M13_07565</name>
</gene>
<protein>
    <recommendedName>
        <fullName evidence="1">Siphovirus-type tail component RIFT-related domain-containing protein</fullName>
    </recommendedName>
</protein>
<proteinExistence type="predicted"/>
<keyword evidence="3" id="KW-1185">Reference proteome</keyword>
<dbReference type="NCBIfam" id="TIGR01633">
    <property type="entry name" value="phi3626_gp14_N"/>
    <property type="match status" value="1"/>
</dbReference>
<dbReference type="Proteomes" id="UP000093199">
    <property type="component" value="Unassembled WGS sequence"/>
</dbReference>